<comment type="caution">
    <text evidence="1">The sequence shown here is derived from an EMBL/GenBank/DDBJ whole genome shotgun (WGS) entry which is preliminary data.</text>
</comment>
<dbReference type="AlphaFoldDB" id="A0A1Q3ED21"/>
<accession>A0A1Q3ED21</accession>
<sequence>MLNDIVGEETLHDLLKEITSKLDFGKLLSLPDFQNFHHEMIQKACDEDKNVDPAFAWAYSQLKFLPMPDARTRDKKSGVSRAKTDILQAAQICGRG</sequence>
<name>A0A1Q3ED21_LENED</name>
<dbReference type="EMBL" id="BDGU01000228">
    <property type="protein sequence ID" value="GAW05088.1"/>
    <property type="molecule type" value="Genomic_DNA"/>
</dbReference>
<evidence type="ECO:0000313" key="2">
    <source>
        <dbReference type="Proteomes" id="UP000188533"/>
    </source>
</evidence>
<evidence type="ECO:0000313" key="1">
    <source>
        <dbReference type="EMBL" id="GAW05088.1"/>
    </source>
</evidence>
<organism evidence="1 2">
    <name type="scientific">Lentinula edodes</name>
    <name type="common">Shiitake mushroom</name>
    <name type="synonym">Lentinus edodes</name>
    <dbReference type="NCBI Taxonomy" id="5353"/>
    <lineage>
        <taxon>Eukaryota</taxon>
        <taxon>Fungi</taxon>
        <taxon>Dikarya</taxon>
        <taxon>Basidiomycota</taxon>
        <taxon>Agaricomycotina</taxon>
        <taxon>Agaricomycetes</taxon>
        <taxon>Agaricomycetidae</taxon>
        <taxon>Agaricales</taxon>
        <taxon>Marasmiineae</taxon>
        <taxon>Omphalotaceae</taxon>
        <taxon>Lentinula</taxon>
    </lineage>
</organism>
<keyword evidence="2" id="KW-1185">Reference proteome</keyword>
<gene>
    <name evidence="1" type="ORF">LENED_006923</name>
</gene>
<reference evidence="1 2" key="1">
    <citation type="submission" date="2016-08" db="EMBL/GenBank/DDBJ databases">
        <authorList>
            <consortium name="Lentinula edodes genome sequencing consortium"/>
            <person name="Sakamoto Y."/>
            <person name="Nakade K."/>
            <person name="Sato S."/>
            <person name="Yoshida Y."/>
            <person name="Miyazaki K."/>
            <person name="Natsume S."/>
            <person name="Konno N."/>
        </authorList>
    </citation>
    <scope>NUCLEOTIDE SEQUENCE [LARGE SCALE GENOMIC DNA]</scope>
    <source>
        <strain evidence="1 2">NBRC 111202</strain>
    </source>
</reference>
<reference evidence="1 2" key="2">
    <citation type="submission" date="2017-02" db="EMBL/GenBank/DDBJ databases">
        <title>A genome survey and senescence transcriptome analysis in Lentinula edodes.</title>
        <authorList>
            <person name="Sakamoto Y."/>
            <person name="Nakade K."/>
            <person name="Sato S."/>
            <person name="Yoshida Y."/>
            <person name="Miyazaki K."/>
            <person name="Natsume S."/>
            <person name="Konno N."/>
        </authorList>
    </citation>
    <scope>NUCLEOTIDE SEQUENCE [LARGE SCALE GENOMIC DNA]</scope>
    <source>
        <strain evidence="1 2">NBRC 111202</strain>
    </source>
</reference>
<protein>
    <submittedName>
        <fullName evidence="1">Uncharacterized protein</fullName>
    </submittedName>
</protein>
<dbReference type="Proteomes" id="UP000188533">
    <property type="component" value="Unassembled WGS sequence"/>
</dbReference>
<proteinExistence type="predicted"/>